<keyword evidence="1" id="KW-0238">DNA-binding</keyword>
<dbReference type="EMBL" id="AHJE01000135">
    <property type="protein sequence ID" value="EHP38290.1"/>
    <property type="molecule type" value="Genomic_DNA"/>
</dbReference>
<dbReference type="Gene3D" id="2.40.50.140">
    <property type="entry name" value="Nucleic acid-binding proteins"/>
    <property type="match status" value="1"/>
</dbReference>
<dbReference type="NCBIfam" id="TIGR04418">
    <property type="entry name" value="PriB_gamma"/>
    <property type="match status" value="1"/>
</dbReference>
<dbReference type="HAMAP" id="MF_00720">
    <property type="entry name" value="PriB"/>
    <property type="match status" value="1"/>
</dbReference>
<reference evidence="2 3" key="1">
    <citation type="journal article" date="2012" name="J. Bacteriol.">
        <title>De Novo Genome Project of Cupriavidus basilensis OR16.</title>
        <authorList>
            <person name="Cserhati M."/>
            <person name="Kriszt B."/>
            <person name="Szoboszlay S."/>
            <person name="Toth A."/>
            <person name="Szabo I."/>
            <person name="Tancsics A."/>
            <person name="Nagy I."/>
            <person name="Horvath B."/>
            <person name="Nagy I."/>
            <person name="Kukolya J."/>
        </authorList>
    </citation>
    <scope>NUCLEOTIDE SEQUENCE [LARGE SCALE GENOMIC DNA]</scope>
    <source>
        <strain evidence="2 3">OR16</strain>
    </source>
</reference>
<organism evidence="2 3">
    <name type="scientific">Cupriavidus basilensis OR16</name>
    <dbReference type="NCBI Taxonomy" id="1127483"/>
    <lineage>
        <taxon>Bacteria</taxon>
        <taxon>Pseudomonadati</taxon>
        <taxon>Pseudomonadota</taxon>
        <taxon>Betaproteobacteria</taxon>
        <taxon>Burkholderiales</taxon>
        <taxon>Burkholderiaceae</taxon>
        <taxon>Cupriavidus</taxon>
    </lineage>
</organism>
<dbReference type="Proteomes" id="UP000005808">
    <property type="component" value="Unassembled WGS sequence"/>
</dbReference>
<dbReference type="GO" id="GO:0003697">
    <property type="term" value="F:single-stranded DNA binding"/>
    <property type="evidence" value="ECO:0007669"/>
    <property type="project" value="UniProtKB-UniRule"/>
</dbReference>
<dbReference type="AlphaFoldDB" id="H1SGR7"/>
<dbReference type="GO" id="GO:1990077">
    <property type="term" value="C:primosome complex"/>
    <property type="evidence" value="ECO:0007669"/>
    <property type="project" value="UniProtKB-UniRule"/>
</dbReference>
<name>H1SGR7_9BURK</name>
<dbReference type="InterPro" id="IPR012340">
    <property type="entry name" value="NA-bd_OB-fold"/>
</dbReference>
<gene>
    <name evidence="1" type="primary">priB</name>
    <name evidence="2" type="ORF">OR16_38020</name>
</gene>
<keyword evidence="1" id="KW-0639">Primosome</keyword>
<dbReference type="GO" id="GO:0006269">
    <property type="term" value="P:DNA replication, synthesis of primer"/>
    <property type="evidence" value="ECO:0007669"/>
    <property type="project" value="UniProtKB-KW"/>
</dbReference>
<comment type="subunit">
    <text evidence="1">Homodimer. Interacts with PriA and DnaT. Component of the replication restart primosome. Primosome assembly occurs via a 'hand-off' mechanism. PriA binds to replication forks, subsequently PriB then DnaT bind; DnaT then displaces ssDNA to generate the helicase loading substrate.</text>
</comment>
<comment type="similarity">
    <text evidence="1">Belongs to the PriB family.</text>
</comment>
<dbReference type="Pfam" id="PF22657">
    <property type="entry name" value="SSB_1"/>
    <property type="match status" value="1"/>
</dbReference>
<comment type="function">
    <text evidence="1">Involved in the restart of stalled replication forks, which reloads the replicative helicase on sites other than the origin of replication; the PriA-PriB pathway is the major replication restart pathway. During primosome assembly it facilitates complex formation between PriA and DnaT on DNA; stabilizes PriA on DNA. Stimulates the DNA unwinding activity of PriA helicase.</text>
</comment>
<accession>H1SGR7</accession>
<proteinExistence type="inferred from homology"/>
<evidence type="ECO:0000313" key="3">
    <source>
        <dbReference type="Proteomes" id="UP000005808"/>
    </source>
</evidence>
<dbReference type="InterPro" id="IPR023646">
    <property type="entry name" value="Prisomal_replication_PriB"/>
</dbReference>
<dbReference type="PATRIC" id="fig|1127483.3.peg.7569"/>
<protein>
    <recommendedName>
        <fullName evidence="1">Replication restart protein PriB</fullName>
    </recommendedName>
</protein>
<sequence>MRASVRESALNQLRLCATLAERDALRYTPAGVPVVNCILQYAGETVEAQTPRQVEFAIAAMGIGQIGQRLERTPLGAMLDCEGFLARKHRNSKALVFHITGCKAFEKD</sequence>
<evidence type="ECO:0000256" key="1">
    <source>
        <dbReference type="HAMAP-Rule" id="MF_00720"/>
    </source>
</evidence>
<dbReference type="PIRSF" id="PIRSF003135">
    <property type="entry name" value="Primosomal_n"/>
    <property type="match status" value="1"/>
</dbReference>
<keyword evidence="1" id="KW-0235">DNA replication</keyword>
<dbReference type="SUPFAM" id="SSF50249">
    <property type="entry name" value="Nucleic acid-binding proteins"/>
    <property type="match status" value="1"/>
</dbReference>
<evidence type="ECO:0000313" key="2">
    <source>
        <dbReference type="EMBL" id="EHP38290.1"/>
    </source>
</evidence>
<comment type="caution">
    <text evidence="2">The sequence shown here is derived from an EMBL/GenBank/DDBJ whole genome shotgun (WGS) entry which is preliminary data.</text>
</comment>